<keyword evidence="2" id="KW-1185">Reference proteome</keyword>
<evidence type="ECO:0000313" key="1">
    <source>
        <dbReference type="EMBL" id="DAD21100.1"/>
    </source>
</evidence>
<accession>A0A822XL49</accession>
<dbReference type="EMBL" id="DUZY01000001">
    <property type="protein sequence ID" value="DAD21100.1"/>
    <property type="molecule type" value="Genomic_DNA"/>
</dbReference>
<name>A0A822XL49_NELNU</name>
<reference evidence="1 2" key="1">
    <citation type="journal article" date="2020" name="Mol. Biol. Evol.">
        <title>Distinct Expression and Methylation Patterns for Genes with Different Fates following a Single Whole-Genome Duplication in Flowering Plants.</title>
        <authorList>
            <person name="Shi T."/>
            <person name="Rahmani R.S."/>
            <person name="Gugger P.F."/>
            <person name="Wang M."/>
            <person name="Li H."/>
            <person name="Zhang Y."/>
            <person name="Li Z."/>
            <person name="Wang Q."/>
            <person name="Van de Peer Y."/>
            <person name="Marchal K."/>
            <person name="Chen J."/>
        </authorList>
    </citation>
    <scope>NUCLEOTIDE SEQUENCE [LARGE SCALE GENOMIC DNA]</scope>
    <source>
        <tissue evidence="1">Leaf</tissue>
    </source>
</reference>
<sequence length="60" mass="6942">MGLLNKSATCCNSLSAPMLNILFIALYDIRDLYITYCIGVGYSTFRYYTKYYMDISRCTL</sequence>
<organism evidence="1 2">
    <name type="scientific">Nelumbo nucifera</name>
    <name type="common">Sacred lotus</name>
    <dbReference type="NCBI Taxonomy" id="4432"/>
    <lineage>
        <taxon>Eukaryota</taxon>
        <taxon>Viridiplantae</taxon>
        <taxon>Streptophyta</taxon>
        <taxon>Embryophyta</taxon>
        <taxon>Tracheophyta</taxon>
        <taxon>Spermatophyta</taxon>
        <taxon>Magnoliopsida</taxon>
        <taxon>Proteales</taxon>
        <taxon>Nelumbonaceae</taxon>
        <taxon>Nelumbo</taxon>
    </lineage>
</organism>
<evidence type="ECO:0000313" key="2">
    <source>
        <dbReference type="Proteomes" id="UP000607653"/>
    </source>
</evidence>
<gene>
    <name evidence="1" type="ORF">HUJ06_022562</name>
</gene>
<protein>
    <submittedName>
        <fullName evidence="1">Uncharacterized protein</fullName>
    </submittedName>
</protein>
<comment type="caution">
    <text evidence="1">The sequence shown here is derived from an EMBL/GenBank/DDBJ whole genome shotgun (WGS) entry which is preliminary data.</text>
</comment>
<dbReference type="Proteomes" id="UP000607653">
    <property type="component" value="Unassembled WGS sequence"/>
</dbReference>
<dbReference type="AlphaFoldDB" id="A0A822XL49"/>
<proteinExistence type="predicted"/>